<accession>A0A9P4INM8</accession>
<evidence type="ECO:0000313" key="2">
    <source>
        <dbReference type="Proteomes" id="UP000799772"/>
    </source>
</evidence>
<name>A0A9P4INM8_9PEZI</name>
<sequence>MCNGTSSRISQGGAIAVLHPNVPQNQGDRTFLGDLVFQQCYNSPAQTRAMFRRREAGDCGPFPGCYVVIHEDGNLNSASARRPLHQFQLPPYQSPSCDSANMELRQPLQLSVGGDGVIGRRVTVHRDSWMDGVMAEGIIGWN</sequence>
<dbReference type="Proteomes" id="UP000799772">
    <property type="component" value="Unassembled WGS sequence"/>
</dbReference>
<organism evidence="1 2">
    <name type="scientific">Rhizodiscina lignyota</name>
    <dbReference type="NCBI Taxonomy" id="1504668"/>
    <lineage>
        <taxon>Eukaryota</taxon>
        <taxon>Fungi</taxon>
        <taxon>Dikarya</taxon>
        <taxon>Ascomycota</taxon>
        <taxon>Pezizomycotina</taxon>
        <taxon>Dothideomycetes</taxon>
        <taxon>Pleosporomycetidae</taxon>
        <taxon>Aulographales</taxon>
        <taxon>Rhizodiscinaceae</taxon>
        <taxon>Rhizodiscina</taxon>
    </lineage>
</organism>
<dbReference type="EMBL" id="ML978122">
    <property type="protein sequence ID" value="KAF2102829.1"/>
    <property type="molecule type" value="Genomic_DNA"/>
</dbReference>
<evidence type="ECO:0000313" key="1">
    <source>
        <dbReference type="EMBL" id="KAF2102829.1"/>
    </source>
</evidence>
<keyword evidence="2" id="KW-1185">Reference proteome</keyword>
<dbReference type="AlphaFoldDB" id="A0A9P4INM8"/>
<proteinExistence type="predicted"/>
<comment type="caution">
    <text evidence="1">The sequence shown here is derived from an EMBL/GenBank/DDBJ whole genome shotgun (WGS) entry which is preliminary data.</text>
</comment>
<protein>
    <submittedName>
        <fullName evidence="1">Uncharacterized protein</fullName>
    </submittedName>
</protein>
<reference evidence="1" key="1">
    <citation type="journal article" date="2020" name="Stud. Mycol.">
        <title>101 Dothideomycetes genomes: a test case for predicting lifestyles and emergence of pathogens.</title>
        <authorList>
            <person name="Haridas S."/>
            <person name="Albert R."/>
            <person name="Binder M."/>
            <person name="Bloem J."/>
            <person name="Labutti K."/>
            <person name="Salamov A."/>
            <person name="Andreopoulos B."/>
            <person name="Baker S."/>
            <person name="Barry K."/>
            <person name="Bills G."/>
            <person name="Bluhm B."/>
            <person name="Cannon C."/>
            <person name="Castanera R."/>
            <person name="Culley D."/>
            <person name="Daum C."/>
            <person name="Ezra D."/>
            <person name="Gonzalez J."/>
            <person name="Henrissat B."/>
            <person name="Kuo A."/>
            <person name="Liang C."/>
            <person name="Lipzen A."/>
            <person name="Lutzoni F."/>
            <person name="Magnuson J."/>
            <person name="Mondo S."/>
            <person name="Nolan M."/>
            <person name="Ohm R."/>
            <person name="Pangilinan J."/>
            <person name="Park H.-J."/>
            <person name="Ramirez L."/>
            <person name="Alfaro M."/>
            <person name="Sun H."/>
            <person name="Tritt A."/>
            <person name="Yoshinaga Y."/>
            <person name="Zwiers L.-H."/>
            <person name="Turgeon B."/>
            <person name="Goodwin S."/>
            <person name="Spatafora J."/>
            <person name="Crous P."/>
            <person name="Grigoriev I."/>
        </authorList>
    </citation>
    <scope>NUCLEOTIDE SEQUENCE</scope>
    <source>
        <strain evidence="1">CBS 133067</strain>
    </source>
</reference>
<gene>
    <name evidence="1" type="ORF">NA57DRAFT_71814</name>
</gene>
<dbReference type="OrthoDB" id="4158189at2759"/>